<keyword evidence="2" id="KW-0378">Hydrolase</keyword>
<gene>
    <name evidence="2" type="primary">agaS_3</name>
    <name evidence="2" type="ORF">ArsFIN_31280</name>
</gene>
<dbReference type="GO" id="GO:0016787">
    <property type="term" value="F:hydrolase activity"/>
    <property type="evidence" value="ECO:0007669"/>
    <property type="project" value="UniProtKB-KW"/>
</dbReference>
<evidence type="ECO:0000256" key="1">
    <source>
        <dbReference type="SAM" id="Phobius"/>
    </source>
</evidence>
<dbReference type="GO" id="GO:1901135">
    <property type="term" value="P:carbohydrate derivative metabolic process"/>
    <property type="evidence" value="ECO:0007669"/>
    <property type="project" value="InterPro"/>
</dbReference>
<proteinExistence type="predicted"/>
<keyword evidence="1" id="KW-1133">Transmembrane helix</keyword>
<dbReference type="GO" id="GO:0097367">
    <property type="term" value="F:carbohydrate derivative binding"/>
    <property type="evidence" value="ECO:0007669"/>
    <property type="project" value="InterPro"/>
</dbReference>
<dbReference type="InterPro" id="IPR046348">
    <property type="entry name" value="SIS_dom_sf"/>
</dbReference>
<protein>
    <submittedName>
        <fullName evidence="2">D-galactosamine-6-phosphate deaminase AgaS</fullName>
        <ecNumber evidence="2">3.5.99.-</ecNumber>
    </submittedName>
</protein>
<reference evidence="2 3" key="1">
    <citation type="submission" date="2019-03" db="EMBL/GenBank/DDBJ databases">
        <title>Long-read sequencing reveals hyperdense prophage content in a complex bacterial symbiont genome.</title>
        <authorList>
            <person name="Frost C.L."/>
            <person name="Siozios S."/>
            <person name="Nadal-Jimenez P."/>
            <person name="Brockhurst M.A."/>
            <person name="King K.C."/>
            <person name="Darby A.C."/>
            <person name="Hurst G.D.D."/>
        </authorList>
    </citation>
    <scope>NUCLEOTIDE SEQUENCE [LARGE SCALE GENOMIC DNA]</scope>
    <source>
        <strain evidence="2 3">FIN</strain>
    </source>
</reference>
<keyword evidence="1" id="KW-0812">Transmembrane</keyword>
<dbReference type="AlphaFoldDB" id="A0A4P7L6G4"/>
<feature type="transmembrane region" description="Helical" evidence="1">
    <location>
        <begin position="76"/>
        <end position="99"/>
    </location>
</feature>
<dbReference type="KEGG" id="ans:ArsFIN_31280"/>
<organism evidence="2 3">
    <name type="scientific">Arsenophonus nasoniae</name>
    <name type="common">son-killer infecting Nasonia vitripennis</name>
    <dbReference type="NCBI Taxonomy" id="638"/>
    <lineage>
        <taxon>Bacteria</taxon>
        <taxon>Pseudomonadati</taxon>
        <taxon>Pseudomonadota</taxon>
        <taxon>Gammaproteobacteria</taxon>
        <taxon>Enterobacterales</taxon>
        <taxon>Morganellaceae</taxon>
        <taxon>Arsenophonus</taxon>
    </lineage>
</organism>
<name>A0A4P7L6G4_9GAMM</name>
<dbReference type="EMBL" id="CP038613">
    <property type="protein sequence ID" value="QBY44542.1"/>
    <property type="molecule type" value="Genomic_DNA"/>
</dbReference>
<sequence>MATRYDSTMGVRHGPKFFIDKETLVIILLSQQAYCRRYDLDLLNELKQDGRAKNILALSSLPDSNAIELNTKLADIWLIFPYLLFLQLIAVETSLFLGLSPDNPCPTGEVNRVVKGVHIYPYMQVEQ</sequence>
<dbReference type="Proteomes" id="UP000295134">
    <property type="component" value="Chromosome"/>
</dbReference>
<evidence type="ECO:0000313" key="2">
    <source>
        <dbReference type="EMBL" id="QBY44542.1"/>
    </source>
</evidence>
<keyword evidence="1" id="KW-0472">Membrane</keyword>
<dbReference type="EC" id="3.5.99.-" evidence="2"/>
<accession>A0A4P7L6G4</accession>
<dbReference type="SUPFAM" id="SSF53697">
    <property type="entry name" value="SIS domain"/>
    <property type="match status" value="1"/>
</dbReference>
<dbReference type="Gene3D" id="3.40.50.10490">
    <property type="entry name" value="Glucose-6-phosphate isomerase like protein, domain 1"/>
    <property type="match status" value="1"/>
</dbReference>
<evidence type="ECO:0000313" key="3">
    <source>
        <dbReference type="Proteomes" id="UP000295134"/>
    </source>
</evidence>